<comment type="function">
    <text evidence="1 5">Catalyzes the insertion of molybdate into adenylated molybdopterin with the concomitant release of AMP.</text>
</comment>
<proteinExistence type="inferred from homology"/>
<reference evidence="8 9" key="1">
    <citation type="journal article" date="2012" name="J. Bacteriol.">
        <title>Genome Sequence of Corynebacterium casei UCMA 3821, Isolated from a Smear-Ripened Cheese.</title>
        <authorList>
            <person name="Monnet C."/>
            <person name="Loux V."/>
            <person name="Bento P."/>
            <person name="Gibrat J.F."/>
            <person name="Straub C."/>
            <person name="Bonnarme P."/>
            <person name="Landaud S."/>
            <person name="Irlinger F."/>
        </authorList>
    </citation>
    <scope>NUCLEOTIDE SEQUENCE [LARGE SCALE GENOMIC DNA]</scope>
    <source>
        <strain evidence="8 9">UCMA 3821</strain>
    </source>
</reference>
<evidence type="ECO:0000313" key="8">
    <source>
        <dbReference type="EMBL" id="CCE55950.1"/>
    </source>
</evidence>
<comment type="catalytic activity">
    <reaction evidence="4">
        <text>adenylyl-molybdopterin + molybdate = Mo-molybdopterin + AMP + H(+)</text>
        <dbReference type="Rhea" id="RHEA:35047"/>
        <dbReference type="ChEBI" id="CHEBI:15378"/>
        <dbReference type="ChEBI" id="CHEBI:36264"/>
        <dbReference type="ChEBI" id="CHEBI:62727"/>
        <dbReference type="ChEBI" id="CHEBI:71302"/>
        <dbReference type="ChEBI" id="CHEBI:456215"/>
        <dbReference type="EC" id="2.10.1.1"/>
    </reaction>
</comment>
<dbReference type="Gene3D" id="2.170.190.11">
    <property type="entry name" value="Molybdopterin biosynthesis moea protein, domain 3"/>
    <property type="match status" value="1"/>
</dbReference>
<dbReference type="UniPathway" id="UPA00344"/>
<dbReference type="Gene3D" id="3.40.980.10">
    <property type="entry name" value="MoaB/Mog-like domain"/>
    <property type="match status" value="1"/>
</dbReference>
<dbReference type="Proteomes" id="UP000004840">
    <property type="component" value="Unassembled WGS sequence"/>
</dbReference>
<dbReference type="SMART" id="SM00852">
    <property type="entry name" value="MoCF_biosynth"/>
    <property type="match status" value="1"/>
</dbReference>
<keyword evidence="5" id="KW-0501">Molybdenum cofactor biosynthesis</keyword>
<gene>
    <name evidence="8" type="ORF">CCAS_12385</name>
</gene>
<dbReference type="InterPro" id="IPR038987">
    <property type="entry name" value="MoeA-like"/>
</dbReference>
<evidence type="ECO:0000256" key="4">
    <source>
        <dbReference type="ARBA" id="ARBA00047317"/>
    </source>
</evidence>
<dbReference type="PANTHER" id="PTHR10192">
    <property type="entry name" value="MOLYBDOPTERIN BIOSYNTHESIS PROTEIN"/>
    <property type="match status" value="1"/>
</dbReference>
<feature type="domain" description="MoaB/Mog" evidence="7">
    <location>
        <begin position="204"/>
        <end position="347"/>
    </location>
</feature>
<feature type="region of interest" description="Disordered" evidence="6">
    <location>
        <begin position="1"/>
        <end position="21"/>
    </location>
</feature>
<dbReference type="Pfam" id="PF00994">
    <property type="entry name" value="MoCF_biosynth"/>
    <property type="match status" value="1"/>
</dbReference>
<protein>
    <recommendedName>
        <fullName evidence="5">Molybdopterin molybdenumtransferase</fullName>
        <ecNumber evidence="5">2.10.1.1</ecNumber>
    </recommendedName>
</protein>
<evidence type="ECO:0000256" key="6">
    <source>
        <dbReference type="SAM" id="MobiDB-lite"/>
    </source>
</evidence>
<organism evidence="8 9">
    <name type="scientific">Corynebacterium casei UCMA 3821</name>
    <dbReference type="NCBI Taxonomy" id="1110505"/>
    <lineage>
        <taxon>Bacteria</taxon>
        <taxon>Bacillati</taxon>
        <taxon>Actinomycetota</taxon>
        <taxon>Actinomycetes</taxon>
        <taxon>Mycobacteriales</taxon>
        <taxon>Corynebacteriaceae</taxon>
        <taxon>Corynebacterium</taxon>
    </lineage>
</organism>
<comment type="cofactor">
    <cofactor evidence="5">
        <name>Mg(2+)</name>
        <dbReference type="ChEBI" id="CHEBI:18420"/>
    </cofactor>
</comment>
<keyword evidence="5" id="KW-0460">Magnesium</keyword>
<dbReference type="Pfam" id="PF03453">
    <property type="entry name" value="MoeA_N"/>
    <property type="match status" value="1"/>
</dbReference>
<dbReference type="AlphaFoldDB" id="G7I0I5"/>
<dbReference type="InterPro" id="IPR036688">
    <property type="entry name" value="MoeA_C_domain_IV_sf"/>
</dbReference>
<evidence type="ECO:0000313" key="9">
    <source>
        <dbReference type="Proteomes" id="UP000004840"/>
    </source>
</evidence>
<name>G7I0I5_9CORY</name>
<dbReference type="SUPFAM" id="SSF63882">
    <property type="entry name" value="MoeA N-terminal region -like"/>
    <property type="match status" value="1"/>
</dbReference>
<dbReference type="GO" id="GO:0046872">
    <property type="term" value="F:metal ion binding"/>
    <property type="evidence" value="ECO:0007669"/>
    <property type="project" value="UniProtKB-UniRule"/>
</dbReference>
<dbReference type="InterPro" id="IPR036425">
    <property type="entry name" value="MoaB/Mog-like_dom_sf"/>
</dbReference>
<dbReference type="GO" id="GO:0005829">
    <property type="term" value="C:cytosol"/>
    <property type="evidence" value="ECO:0007669"/>
    <property type="project" value="TreeGrafter"/>
</dbReference>
<dbReference type="InterPro" id="IPR005110">
    <property type="entry name" value="MoeA_linker/N"/>
</dbReference>
<comment type="similarity">
    <text evidence="2 5">Belongs to the MoeA family.</text>
</comment>
<dbReference type="Gene3D" id="2.40.340.10">
    <property type="entry name" value="MoeA, C-terminal, domain IV"/>
    <property type="match status" value="1"/>
</dbReference>
<dbReference type="InterPro" id="IPR001453">
    <property type="entry name" value="MoaB/Mog_dom"/>
</dbReference>
<dbReference type="EMBL" id="CAFW01000089">
    <property type="protein sequence ID" value="CCE55950.1"/>
    <property type="molecule type" value="Genomic_DNA"/>
</dbReference>
<dbReference type="CDD" id="cd00887">
    <property type="entry name" value="MoeA"/>
    <property type="match status" value="1"/>
</dbReference>
<keyword evidence="5" id="KW-0808">Transferase</keyword>
<keyword evidence="3 5" id="KW-0500">Molybdenum</keyword>
<accession>G7I0I5</accession>
<evidence type="ECO:0000256" key="5">
    <source>
        <dbReference type="RuleBase" id="RU365090"/>
    </source>
</evidence>
<sequence length="439" mass="46031">MSHGEFLKPPVTQADHHGPQQRTIEQHRDAILASALEPTTETISVNADAVNRVLATNQVAVNAIPPFNNSAMDGFLVNRADLDSTGSAELFVTGDVAAGDAPLHPARGCATRIMTGAPVSDPVDGLLIVPVEYTNIAPGPQQLPDKVAVQGFDVDRLHIRFQGESLKSGQIFAQAGQVVDIGLLSTLISAGIEEVEVFARPRVAVISTGNELAPIGQALSVGKIPDSNSPMLASLVRTSGQFDVTIAHSVDSPAGLRTLFDALSADHDVIVTTGGVAVGAFDVVREVLVNHAAHAWFGKVNHKPGSHQGQSVWRGSKSEQVPVVSLPGNPVAAFVSFYLYVRPLLAQLSGSKNTSGIPSVSAELVGQVPVARDKDVLVPAIIDFAAQPAQVTPFNGRKVGSHMIGALVGVNGLFRVRSGQLPCSEGDMVDVLLIPSTTW</sequence>
<dbReference type="GO" id="GO:0006777">
    <property type="term" value="P:Mo-molybdopterin cofactor biosynthetic process"/>
    <property type="evidence" value="ECO:0007669"/>
    <property type="project" value="UniProtKB-UniRule"/>
</dbReference>
<dbReference type="GO" id="GO:0061599">
    <property type="term" value="F:molybdopterin molybdotransferase activity"/>
    <property type="evidence" value="ECO:0007669"/>
    <property type="project" value="UniProtKB-UniRule"/>
</dbReference>
<dbReference type="RefSeq" id="WP_006823391.1">
    <property type="nucleotide sequence ID" value="NZ_CAFW01000089.1"/>
</dbReference>
<dbReference type="EC" id="2.10.1.1" evidence="5"/>
<evidence type="ECO:0000256" key="3">
    <source>
        <dbReference type="ARBA" id="ARBA00022505"/>
    </source>
</evidence>
<evidence type="ECO:0000256" key="2">
    <source>
        <dbReference type="ARBA" id="ARBA00010763"/>
    </source>
</evidence>
<evidence type="ECO:0000256" key="1">
    <source>
        <dbReference type="ARBA" id="ARBA00002901"/>
    </source>
</evidence>
<comment type="pathway">
    <text evidence="5">Cofactor biosynthesis; molybdopterin biosynthesis.</text>
</comment>
<dbReference type="Gene3D" id="3.90.105.10">
    <property type="entry name" value="Molybdopterin biosynthesis moea protein, domain 2"/>
    <property type="match status" value="1"/>
</dbReference>
<dbReference type="InterPro" id="IPR036135">
    <property type="entry name" value="MoeA_linker/N_sf"/>
</dbReference>
<dbReference type="PANTHER" id="PTHR10192:SF5">
    <property type="entry name" value="GEPHYRIN"/>
    <property type="match status" value="1"/>
</dbReference>
<evidence type="ECO:0000259" key="7">
    <source>
        <dbReference type="SMART" id="SM00852"/>
    </source>
</evidence>
<dbReference type="SUPFAM" id="SSF53218">
    <property type="entry name" value="Molybdenum cofactor biosynthesis proteins"/>
    <property type="match status" value="1"/>
</dbReference>
<keyword evidence="5" id="KW-0479">Metal-binding</keyword>